<proteinExistence type="predicted"/>
<dbReference type="Pfam" id="PF13333">
    <property type="entry name" value="rve_2"/>
    <property type="match status" value="1"/>
</dbReference>
<reference evidence="2" key="1">
    <citation type="submission" date="2018-05" db="EMBL/GenBank/DDBJ databases">
        <authorList>
            <person name="Lanie J.A."/>
            <person name="Ng W.-L."/>
            <person name="Kazmierczak K.M."/>
            <person name="Andrzejewski T.M."/>
            <person name="Davidsen T.M."/>
            <person name="Wayne K.J."/>
            <person name="Tettelin H."/>
            <person name="Glass J.I."/>
            <person name="Rusch D."/>
            <person name="Podicherti R."/>
            <person name="Tsui H.-C.T."/>
            <person name="Winkler M.E."/>
        </authorList>
    </citation>
    <scope>NUCLEOTIDE SEQUENCE</scope>
</reference>
<dbReference type="PANTHER" id="PTHR46889:SF4">
    <property type="entry name" value="TRANSPOSASE INSO FOR INSERTION SEQUENCE ELEMENT IS911B-RELATED"/>
    <property type="match status" value="1"/>
</dbReference>
<evidence type="ECO:0000313" key="2">
    <source>
        <dbReference type="EMBL" id="SVC28285.1"/>
    </source>
</evidence>
<evidence type="ECO:0000259" key="1">
    <source>
        <dbReference type="PROSITE" id="PS50994"/>
    </source>
</evidence>
<dbReference type="NCBIfam" id="NF033516">
    <property type="entry name" value="transpos_IS3"/>
    <property type="match status" value="1"/>
</dbReference>
<dbReference type="InterPro" id="IPR025948">
    <property type="entry name" value="HTH-like_dom"/>
</dbReference>
<dbReference type="InterPro" id="IPR001584">
    <property type="entry name" value="Integrase_cat-core"/>
</dbReference>
<dbReference type="PANTHER" id="PTHR46889">
    <property type="entry name" value="TRANSPOSASE INSF FOR INSERTION SEQUENCE IS3B-RELATED"/>
    <property type="match status" value="1"/>
</dbReference>
<organism evidence="2">
    <name type="scientific">marine metagenome</name>
    <dbReference type="NCBI Taxonomy" id="408172"/>
    <lineage>
        <taxon>unclassified sequences</taxon>
        <taxon>metagenomes</taxon>
        <taxon>ecological metagenomes</taxon>
    </lineage>
</organism>
<feature type="domain" description="Integrase catalytic" evidence="1">
    <location>
        <begin position="122"/>
        <end position="285"/>
    </location>
</feature>
<name>A0A382KXM2_9ZZZZ</name>
<sequence length="286" mass="32728">MKYAFIHEHRSTFPVSVMCPELDVSSSGYYAWRRRPPSPRQQANEALVAQIQIVHKQSRQTYGSPRITEELQEQGHVCGHNRVARLMRTHGIRAKMSKGFKQTTKSDPSARVAPNVLAQDFHAAGPNQTWVSDITYIRTGEGWLYLCMVMDLFSRQVIGWAMESYLTQALVQQAFTMACHHTQPGRGVIFHSDRGSQYTCQTFRVLLKKKGFIQSMSGTGNGYDNAVAESFFHTLKTEEVYGQWYATRTQARTAIFEYIEVFYNRIRRHSALGYLSPVQFARKRAA</sequence>
<gene>
    <name evidence="2" type="ORF">METZ01_LOCUS281139</name>
</gene>
<dbReference type="InterPro" id="IPR050900">
    <property type="entry name" value="Transposase_IS3/IS150/IS904"/>
</dbReference>
<dbReference type="Pfam" id="PF13276">
    <property type="entry name" value="HTH_21"/>
    <property type="match status" value="1"/>
</dbReference>
<dbReference type="GO" id="GO:0003676">
    <property type="term" value="F:nucleic acid binding"/>
    <property type="evidence" value="ECO:0007669"/>
    <property type="project" value="InterPro"/>
</dbReference>
<dbReference type="AlphaFoldDB" id="A0A382KXM2"/>
<dbReference type="PROSITE" id="PS50994">
    <property type="entry name" value="INTEGRASE"/>
    <property type="match status" value="1"/>
</dbReference>
<protein>
    <recommendedName>
        <fullName evidence="1">Integrase catalytic domain-containing protein</fullName>
    </recommendedName>
</protein>
<dbReference type="InterPro" id="IPR048020">
    <property type="entry name" value="Transpos_IS3"/>
</dbReference>
<dbReference type="SUPFAM" id="SSF53098">
    <property type="entry name" value="Ribonuclease H-like"/>
    <property type="match status" value="1"/>
</dbReference>
<dbReference type="EMBL" id="UINC01083001">
    <property type="protein sequence ID" value="SVC28285.1"/>
    <property type="molecule type" value="Genomic_DNA"/>
</dbReference>
<dbReference type="InterPro" id="IPR012337">
    <property type="entry name" value="RNaseH-like_sf"/>
</dbReference>
<dbReference type="Pfam" id="PF00665">
    <property type="entry name" value="rve"/>
    <property type="match status" value="1"/>
</dbReference>
<dbReference type="GO" id="GO:0015074">
    <property type="term" value="P:DNA integration"/>
    <property type="evidence" value="ECO:0007669"/>
    <property type="project" value="InterPro"/>
</dbReference>
<accession>A0A382KXM2</accession>
<dbReference type="InterPro" id="IPR036397">
    <property type="entry name" value="RNaseH_sf"/>
</dbReference>
<dbReference type="Gene3D" id="3.30.420.10">
    <property type="entry name" value="Ribonuclease H-like superfamily/Ribonuclease H"/>
    <property type="match status" value="1"/>
</dbReference>